<proteinExistence type="predicted"/>
<dbReference type="Proteomes" id="UP000824175">
    <property type="component" value="Unassembled WGS sequence"/>
</dbReference>
<feature type="binding site" evidence="3">
    <location>
        <position position="92"/>
    </location>
    <ligand>
        <name>a divalent metal cation</name>
        <dbReference type="ChEBI" id="CHEBI:60240"/>
        <label>1</label>
    </ligand>
</feature>
<evidence type="ECO:0000313" key="4">
    <source>
        <dbReference type="EMBL" id="HIU12981.1"/>
    </source>
</evidence>
<dbReference type="GO" id="GO:0005829">
    <property type="term" value="C:cytosol"/>
    <property type="evidence" value="ECO:0007669"/>
    <property type="project" value="TreeGrafter"/>
</dbReference>
<reference evidence="4" key="2">
    <citation type="journal article" date="2021" name="PeerJ">
        <title>Extensive microbial diversity within the chicken gut microbiome revealed by metagenomics and culture.</title>
        <authorList>
            <person name="Gilroy R."/>
            <person name="Ravi A."/>
            <person name="Getino M."/>
            <person name="Pursley I."/>
            <person name="Horton D.L."/>
            <person name="Alikhan N.F."/>
            <person name="Baker D."/>
            <person name="Gharbi K."/>
            <person name="Hall N."/>
            <person name="Watson M."/>
            <person name="Adriaenssens E.M."/>
            <person name="Foster-Nyarko E."/>
            <person name="Jarju S."/>
            <person name="Secka A."/>
            <person name="Antonio M."/>
            <person name="Oren A."/>
            <person name="Chaudhuri R.R."/>
            <person name="La Ragione R."/>
            <person name="Hildebrand F."/>
            <person name="Pallen M.J."/>
        </authorList>
    </citation>
    <scope>NUCLEOTIDE SEQUENCE</scope>
    <source>
        <strain evidence="4">CHK195-11698</strain>
    </source>
</reference>
<dbReference type="EMBL" id="DVMJ01000019">
    <property type="protein sequence ID" value="HIU12981.1"/>
    <property type="molecule type" value="Genomic_DNA"/>
</dbReference>
<gene>
    <name evidence="4" type="ORF">IAD15_02810</name>
</gene>
<dbReference type="InterPro" id="IPR032466">
    <property type="entry name" value="Metal_Hydrolase"/>
</dbReference>
<dbReference type="SUPFAM" id="SSF51556">
    <property type="entry name" value="Metallo-dependent hydrolases"/>
    <property type="match status" value="1"/>
</dbReference>
<dbReference type="NCBIfam" id="TIGR00010">
    <property type="entry name" value="YchF/TatD family DNA exonuclease"/>
    <property type="match status" value="1"/>
</dbReference>
<dbReference type="PANTHER" id="PTHR46124">
    <property type="entry name" value="D-AMINOACYL-TRNA DEACYLASE"/>
    <property type="match status" value="1"/>
</dbReference>
<evidence type="ECO:0000256" key="3">
    <source>
        <dbReference type="PIRSR" id="PIRSR005902-1"/>
    </source>
</evidence>
<name>A0A9D1HM66_9FIRM</name>
<evidence type="ECO:0000256" key="1">
    <source>
        <dbReference type="ARBA" id="ARBA00022723"/>
    </source>
</evidence>
<dbReference type="InterPro" id="IPR015991">
    <property type="entry name" value="TatD/YcfH-like"/>
</dbReference>
<comment type="caution">
    <text evidence="4">The sequence shown here is derived from an EMBL/GenBank/DDBJ whole genome shotgun (WGS) entry which is preliminary data.</text>
</comment>
<dbReference type="PIRSF" id="PIRSF005902">
    <property type="entry name" value="DNase_TatD"/>
    <property type="match status" value="1"/>
</dbReference>
<dbReference type="AlphaFoldDB" id="A0A9D1HM66"/>
<dbReference type="PROSITE" id="PS01091">
    <property type="entry name" value="TATD_3"/>
    <property type="match status" value="1"/>
</dbReference>
<dbReference type="PANTHER" id="PTHR46124:SF2">
    <property type="entry name" value="D-AMINOACYL-TRNA DEACYLASE"/>
    <property type="match status" value="1"/>
</dbReference>
<feature type="binding site" evidence="3">
    <location>
        <position position="200"/>
    </location>
    <ligand>
        <name>a divalent metal cation</name>
        <dbReference type="ChEBI" id="CHEBI:60240"/>
        <label>1</label>
    </ligand>
</feature>
<dbReference type="PROSITE" id="PS01137">
    <property type="entry name" value="TATD_1"/>
    <property type="match status" value="1"/>
</dbReference>
<protein>
    <submittedName>
        <fullName evidence="4">TatD family hydrolase</fullName>
    </submittedName>
</protein>
<feature type="binding site" evidence="3">
    <location>
        <position position="128"/>
    </location>
    <ligand>
        <name>a divalent metal cation</name>
        <dbReference type="ChEBI" id="CHEBI:60240"/>
        <label>2</label>
    </ligand>
</feature>
<dbReference type="InterPro" id="IPR001130">
    <property type="entry name" value="TatD-like"/>
</dbReference>
<accession>A0A9D1HM66</accession>
<feature type="binding site" evidence="3">
    <location>
        <position position="150"/>
    </location>
    <ligand>
        <name>a divalent metal cation</name>
        <dbReference type="ChEBI" id="CHEBI:60240"/>
        <label>2</label>
    </ligand>
</feature>
<dbReference type="Pfam" id="PF01026">
    <property type="entry name" value="TatD_DNase"/>
    <property type="match status" value="1"/>
</dbReference>
<dbReference type="FunFam" id="3.20.20.140:FF:000005">
    <property type="entry name" value="TatD family hydrolase"/>
    <property type="match status" value="1"/>
</dbReference>
<feature type="binding site" evidence="3">
    <location>
        <position position="6"/>
    </location>
    <ligand>
        <name>a divalent metal cation</name>
        <dbReference type="ChEBI" id="CHEBI:60240"/>
        <label>1</label>
    </ligand>
</feature>
<dbReference type="GO" id="GO:0016788">
    <property type="term" value="F:hydrolase activity, acting on ester bonds"/>
    <property type="evidence" value="ECO:0007669"/>
    <property type="project" value="InterPro"/>
</dbReference>
<dbReference type="CDD" id="cd01310">
    <property type="entry name" value="TatD_DNAse"/>
    <property type="match status" value="1"/>
</dbReference>
<reference evidence="4" key="1">
    <citation type="submission" date="2020-10" db="EMBL/GenBank/DDBJ databases">
        <authorList>
            <person name="Gilroy R."/>
        </authorList>
    </citation>
    <scope>NUCLEOTIDE SEQUENCE</scope>
    <source>
        <strain evidence="4">CHK195-11698</strain>
    </source>
</reference>
<sequence length="251" mass="27942">MYFDTHCHLNSEQLYEKRADYVRHAMDCGVDHMVVVGYNLKASELAVAISQEFENVYAAVGIGPEDCLDTDAEELAKLEALLTKPKVVALGEIGLDYHWDTVPPQKQKAIFRAQLELAKKYQQIVVIHCRDAMQDTYEILAGAGVKGIMHCYSGSVEMAQRFIKLGFKISLAGPVTFKNARIPKEVAAKLDLKDLLIETDAPYLAPTPLRGKINEPANVVYTASEIARLRGVSVEEVARQTTENAMKVFRI</sequence>
<dbReference type="GO" id="GO:0046872">
    <property type="term" value="F:metal ion binding"/>
    <property type="evidence" value="ECO:0007669"/>
    <property type="project" value="UniProtKB-KW"/>
</dbReference>
<evidence type="ECO:0000313" key="5">
    <source>
        <dbReference type="Proteomes" id="UP000824175"/>
    </source>
</evidence>
<dbReference type="InterPro" id="IPR018228">
    <property type="entry name" value="DNase_TatD-rel_CS"/>
</dbReference>
<evidence type="ECO:0000256" key="2">
    <source>
        <dbReference type="ARBA" id="ARBA00022801"/>
    </source>
</evidence>
<dbReference type="Gene3D" id="3.20.20.140">
    <property type="entry name" value="Metal-dependent hydrolases"/>
    <property type="match status" value="1"/>
</dbReference>
<keyword evidence="1 3" id="KW-0479">Metal-binding</keyword>
<feature type="binding site" evidence="3">
    <location>
        <position position="8"/>
    </location>
    <ligand>
        <name>a divalent metal cation</name>
        <dbReference type="ChEBI" id="CHEBI:60240"/>
        <label>1</label>
    </ligand>
</feature>
<dbReference type="GO" id="GO:0004536">
    <property type="term" value="F:DNA nuclease activity"/>
    <property type="evidence" value="ECO:0007669"/>
    <property type="project" value="InterPro"/>
</dbReference>
<organism evidence="4 5">
    <name type="scientific">Candidatus Fimiplasma intestinipullorum</name>
    <dbReference type="NCBI Taxonomy" id="2840825"/>
    <lineage>
        <taxon>Bacteria</taxon>
        <taxon>Bacillati</taxon>
        <taxon>Bacillota</taxon>
        <taxon>Clostridia</taxon>
        <taxon>Eubacteriales</taxon>
        <taxon>Candidatus Fimiplasma</taxon>
    </lineage>
</organism>
<keyword evidence="2 4" id="KW-0378">Hydrolase</keyword>